<comment type="caution">
    <text evidence="2">The sequence shown here is derived from an EMBL/GenBank/DDBJ whole genome shotgun (WGS) entry which is preliminary data.</text>
</comment>
<evidence type="ECO:0000313" key="2">
    <source>
        <dbReference type="EMBL" id="KAE9980481.1"/>
    </source>
</evidence>
<accession>A0A8H3V3P9</accession>
<reference evidence="2 3" key="1">
    <citation type="submission" date="2018-12" db="EMBL/GenBank/DDBJ databases">
        <title>Venturia inaequalis Genome Resource.</title>
        <authorList>
            <person name="Lichtner F.J."/>
        </authorList>
    </citation>
    <scope>NUCLEOTIDE SEQUENCE [LARGE SCALE GENOMIC DNA]</scope>
    <source>
        <strain evidence="2 3">120213</strain>
    </source>
</reference>
<evidence type="ECO:0000256" key="1">
    <source>
        <dbReference type="SAM" id="MobiDB-lite"/>
    </source>
</evidence>
<gene>
    <name evidence="2" type="ORF">EG328_000300</name>
</gene>
<sequence>MPFSLGRQWTPAKTCNCCRKFFPTKKAFKEHKGKTRYVRGEGVRDCVYESGSSMTAEEIAKSNRMIKESTERGEEEARQRYEVEKKEREDRKKRKLRAAGEKW</sequence>
<protein>
    <submittedName>
        <fullName evidence="2">Uncharacterized protein</fullName>
    </submittedName>
</protein>
<proteinExistence type="predicted"/>
<organism evidence="2 3">
    <name type="scientific">Venturia inaequalis</name>
    <name type="common">Apple scab fungus</name>
    <dbReference type="NCBI Taxonomy" id="5025"/>
    <lineage>
        <taxon>Eukaryota</taxon>
        <taxon>Fungi</taxon>
        <taxon>Dikarya</taxon>
        <taxon>Ascomycota</taxon>
        <taxon>Pezizomycotina</taxon>
        <taxon>Dothideomycetes</taxon>
        <taxon>Pleosporomycetidae</taxon>
        <taxon>Venturiales</taxon>
        <taxon>Venturiaceae</taxon>
        <taxon>Venturia</taxon>
    </lineage>
</organism>
<dbReference type="EMBL" id="WNWS01000103">
    <property type="protein sequence ID" value="KAE9980481.1"/>
    <property type="molecule type" value="Genomic_DNA"/>
</dbReference>
<name>A0A8H3V3P9_VENIN</name>
<feature type="compositionally biased region" description="Basic and acidic residues" evidence="1">
    <location>
        <begin position="65"/>
        <end position="90"/>
    </location>
</feature>
<evidence type="ECO:0000313" key="3">
    <source>
        <dbReference type="Proteomes" id="UP000447873"/>
    </source>
</evidence>
<dbReference type="Proteomes" id="UP000447873">
    <property type="component" value="Unassembled WGS sequence"/>
</dbReference>
<dbReference type="AlphaFoldDB" id="A0A8H3V3P9"/>
<feature type="region of interest" description="Disordered" evidence="1">
    <location>
        <begin position="65"/>
        <end position="103"/>
    </location>
</feature>